<dbReference type="Proteomes" id="UP000195087">
    <property type="component" value="Unassembled WGS sequence"/>
</dbReference>
<reference evidence="2 3" key="1">
    <citation type="submission" date="2016-10" db="EMBL/GenBank/DDBJ databases">
        <title>Comparative genomics of Bacillus thuringiensis reveals a path to pathogens against multiple invertebrate hosts.</title>
        <authorList>
            <person name="Zheng J."/>
            <person name="Gao Q."/>
            <person name="Liu H."/>
            <person name="Peng D."/>
            <person name="Ruan L."/>
            <person name="Sun M."/>
        </authorList>
    </citation>
    <scope>NUCLEOTIDE SEQUENCE [LARGE SCALE GENOMIC DNA]</scope>
    <source>
        <strain evidence="2">BGSC 4W1</strain>
    </source>
</reference>
<evidence type="ECO:0000313" key="2">
    <source>
        <dbReference type="EMBL" id="OTZ79605.1"/>
    </source>
</evidence>
<comment type="caution">
    <text evidence="2">The sequence shown here is derived from an EMBL/GenBank/DDBJ whole genome shotgun (WGS) entry which is preliminary data.</text>
</comment>
<evidence type="ECO:0000313" key="3">
    <source>
        <dbReference type="Proteomes" id="UP000195087"/>
    </source>
</evidence>
<dbReference type="EMBL" id="NFEH01000014">
    <property type="protein sequence ID" value="OTZ79605.1"/>
    <property type="molecule type" value="Genomic_DNA"/>
</dbReference>
<proteinExistence type="predicted"/>
<dbReference type="RefSeq" id="WP_086391221.1">
    <property type="nucleotide sequence ID" value="NZ_NFEH01000014.1"/>
</dbReference>
<accession>A0A9X6JUM2</accession>
<evidence type="ECO:0000256" key="1">
    <source>
        <dbReference type="SAM" id="MobiDB-lite"/>
    </source>
</evidence>
<feature type="region of interest" description="Disordered" evidence="1">
    <location>
        <begin position="1"/>
        <end position="20"/>
    </location>
</feature>
<protein>
    <submittedName>
        <fullName evidence="2">Transposase</fullName>
    </submittedName>
</protein>
<name>A0A9X6JUM2_BACUK</name>
<dbReference type="AlphaFoldDB" id="A0A9X6JUM2"/>
<sequence length="107" mass="12998">MKNHTKGPKGQLLQTNKKWSHLKQKQHETISNWLREAYIEKIKVHNCRLKPREHENVLESVMSKIYDREIWIPDYEIEKYYKGKINKWYNKHILSNEKTCGSMSIEK</sequence>
<gene>
    <name evidence="2" type="ORF">BK769_00725</name>
</gene>
<organism evidence="2 3">
    <name type="scientific">Bacillus thuringiensis serovar kumamotoensis</name>
    <dbReference type="NCBI Taxonomy" id="132267"/>
    <lineage>
        <taxon>Bacteria</taxon>
        <taxon>Bacillati</taxon>
        <taxon>Bacillota</taxon>
        <taxon>Bacilli</taxon>
        <taxon>Bacillales</taxon>
        <taxon>Bacillaceae</taxon>
        <taxon>Bacillus</taxon>
        <taxon>Bacillus cereus group</taxon>
    </lineage>
</organism>